<dbReference type="HAMAP" id="MF_00220_B">
    <property type="entry name" value="PyrC_classI_B"/>
    <property type="match status" value="1"/>
</dbReference>
<dbReference type="GO" id="GO:0044205">
    <property type="term" value="P:'de novo' UMP biosynthetic process"/>
    <property type="evidence" value="ECO:0007669"/>
    <property type="project" value="UniProtKB-UniRule"/>
</dbReference>
<dbReference type="UniPathway" id="UPA00070">
    <property type="reaction ID" value="UER00117"/>
</dbReference>
<reference evidence="10" key="1">
    <citation type="submission" date="2015-07" db="EMBL/GenBank/DDBJ databases">
        <title>Complete genome sequence and phylogenetic analysis of Limnochorda pilosa.</title>
        <authorList>
            <person name="Watanabe M."/>
            <person name="Kojima H."/>
            <person name="Fukui M."/>
        </authorList>
    </citation>
    <scope>NUCLEOTIDE SEQUENCE [LARGE SCALE GENOMIC DNA]</scope>
    <source>
        <strain evidence="10">HC45</strain>
    </source>
</reference>
<dbReference type="STRING" id="1555112.LIP_0114"/>
<keyword evidence="10" id="KW-1185">Reference proteome</keyword>
<dbReference type="InterPro" id="IPR011059">
    <property type="entry name" value="Metal-dep_hydrolase_composite"/>
</dbReference>
<keyword evidence="6" id="KW-0862">Zinc</keyword>
<dbReference type="KEGG" id="lpil:LIP_0114"/>
<evidence type="ECO:0000313" key="10">
    <source>
        <dbReference type="Proteomes" id="UP000065807"/>
    </source>
</evidence>
<dbReference type="InterPro" id="IPR004722">
    <property type="entry name" value="DHOase"/>
</dbReference>
<evidence type="ECO:0000256" key="2">
    <source>
        <dbReference type="ARBA" id="ARBA00010286"/>
    </source>
</evidence>
<organism evidence="9 10">
    <name type="scientific">Limnochorda pilosa</name>
    <dbReference type="NCBI Taxonomy" id="1555112"/>
    <lineage>
        <taxon>Bacteria</taxon>
        <taxon>Bacillati</taxon>
        <taxon>Bacillota</taxon>
        <taxon>Limnochordia</taxon>
        <taxon>Limnochordales</taxon>
        <taxon>Limnochordaceae</taxon>
        <taxon>Limnochorda</taxon>
    </lineage>
</organism>
<comment type="function">
    <text evidence="1 6">Catalyzes the reversible cyclization of carbamoyl aspartate to dihydroorotate.</text>
</comment>
<dbReference type="InterPro" id="IPR032466">
    <property type="entry name" value="Metal_Hydrolase"/>
</dbReference>
<dbReference type="Gene3D" id="2.30.40.10">
    <property type="entry name" value="Urease, subunit C, domain 1"/>
    <property type="match status" value="1"/>
</dbReference>
<evidence type="ECO:0000256" key="1">
    <source>
        <dbReference type="ARBA" id="ARBA00002368"/>
    </source>
</evidence>
<dbReference type="InterPro" id="IPR002195">
    <property type="entry name" value="Dihydroorotase_CS"/>
</dbReference>
<comment type="pathway">
    <text evidence="6">Pyrimidine metabolism; UMP biosynthesis via de novo pathway; (S)-dihydroorotate from bicarbonate: step 3/3.</text>
</comment>
<dbReference type="EC" id="3.5.2.3" evidence="6"/>
<feature type="binding site" evidence="6">
    <location>
        <position position="313"/>
    </location>
    <ligand>
        <name>Zn(2+)</name>
        <dbReference type="ChEBI" id="CHEBI:29105"/>
        <label>1</label>
    </ligand>
</feature>
<keyword evidence="4 6" id="KW-0378">Hydrolase</keyword>
<feature type="binding site" evidence="6">
    <location>
        <begin position="71"/>
        <end position="73"/>
    </location>
    <ligand>
        <name>substrate</name>
    </ligand>
</feature>
<dbReference type="InterPro" id="IPR050138">
    <property type="entry name" value="DHOase/Allantoinase_Hydrolase"/>
</dbReference>
<name>A0A0K2SFT9_LIMPI</name>
<feature type="binding site" evidence="6">
    <location>
        <position position="160"/>
    </location>
    <ligand>
        <name>Zn(2+)</name>
        <dbReference type="ChEBI" id="CHEBI:29105"/>
        <label>1</label>
    </ligand>
</feature>
<evidence type="ECO:0000313" key="9">
    <source>
        <dbReference type="EMBL" id="BAS25971.1"/>
    </source>
</evidence>
<evidence type="ECO:0000256" key="4">
    <source>
        <dbReference type="ARBA" id="ARBA00022801"/>
    </source>
</evidence>
<dbReference type="GO" id="GO:0004038">
    <property type="term" value="F:allantoinase activity"/>
    <property type="evidence" value="ECO:0007669"/>
    <property type="project" value="TreeGrafter"/>
</dbReference>
<dbReference type="SUPFAM" id="SSF51338">
    <property type="entry name" value="Composite domain of metallo-dependent hydrolases"/>
    <property type="match status" value="1"/>
</dbReference>
<feature type="binding site" evidence="6">
    <location>
        <position position="71"/>
    </location>
    <ligand>
        <name>Zn(2+)</name>
        <dbReference type="ChEBI" id="CHEBI:29105"/>
        <label>1</label>
    </ligand>
</feature>
<dbReference type="PROSITE" id="PS00482">
    <property type="entry name" value="DIHYDROOROTASE_1"/>
    <property type="match status" value="1"/>
</dbReference>
<dbReference type="PROSITE" id="PS00483">
    <property type="entry name" value="DIHYDROOROTASE_2"/>
    <property type="match status" value="1"/>
</dbReference>
<evidence type="ECO:0000256" key="6">
    <source>
        <dbReference type="HAMAP-Rule" id="MF_00220"/>
    </source>
</evidence>
<proteinExistence type="inferred from homology"/>
<comment type="catalytic activity">
    <reaction evidence="6">
        <text>(S)-dihydroorotate + H2O = N-carbamoyl-L-aspartate + H(+)</text>
        <dbReference type="Rhea" id="RHEA:24296"/>
        <dbReference type="ChEBI" id="CHEBI:15377"/>
        <dbReference type="ChEBI" id="CHEBI:15378"/>
        <dbReference type="ChEBI" id="CHEBI:30864"/>
        <dbReference type="ChEBI" id="CHEBI:32814"/>
        <dbReference type="EC" id="3.5.2.3"/>
    </reaction>
</comment>
<feature type="active site" evidence="6">
    <location>
        <position position="313"/>
    </location>
</feature>
<dbReference type="GO" id="GO:0004151">
    <property type="term" value="F:dihydroorotase activity"/>
    <property type="evidence" value="ECO:0007669"/>
    <property type="project" value="UniProtKB-UniRule"/>
</dbReference>
<feature type="binding site" evidence="6">
    <location>
        <position position="317"/>
    </location>
    <ligand>
        <name>substrate</name>
    </ligand>
</feature>
<dbReference type="Proteomes" id="UP000065807">
    <property type="component" value="Chromosome"/>
</dbReference>
<dbReference type="NCBIfam" id="TIGR00857">
    <property type="entry name" value="pyrC_multi"/>
    <property type="match status" value="1"/>
</dbReference>
<dbReference type="PATRIC" id="fig|1555112.3.peg.117"/>
<feature type="binding site" evidence="6">
    <location>
        <begin position="331"/>
        <end position="332"/>
    </location>
    <ligand>
        <name>substrate</name>
    </ligand>
</feature>
<evidence type="ECO:0000256" key="5">
    <source>
        <dbReference type="ARBA" id="ARBA00022975"/>
    </source>
</evidence>
<dbReference type="InterPro" id="IPR024403">
    <property type="entry name" value="DHOase_cat"/>
</dbReference>
<dbReference type="AlphaFoldDB" id="A0A0K2SFT9"/>
<dbReference type="GO" id="GO:0008270">
    <property type="term" value="F:zinc ion binding"/>
    <property type="evidence" value="ECO:0007669"/>
    <property type="project" value="UniProtKB-UniRule"/>
</dbReference>
<comment type="similarity">
    <text evidence="2 6">Belongs to the metallo-dependent hydrolases superfamily. DHOase family. Class I DHOase subfamily.</text>
</comment>
<evidence type="ECO:0000256" key="7">
    <source>
        <dbReference type="SAM" id="MobiDB-lite"/>
    </source>
</evidence>
<feature type="binding site" evidence="6">
    <location>
        <position position="160"/>
    </location>
    <ligand>
        <name>Zn(2+)</name>
        <dbReference type="ChEBI" id="CHEBI:29105"/>
        <label>2</label>
    </ligand>
</feature>
<reference evidence="10" key="2">
    <citation type="journal article" date="2016" name="Int. J. Syst. Evol. Microbiol.">
        <title>Complete genome sequence and cell structure of Limnochorda pilosa, a Gram-negative spore-former within the phylum Firmicutes.</title>
        <authorList>
            <person name="Watanabe M."/>
            <person name="Kojima H."/>
            <person name="Fukui M."/>
        </authorList>
    </citation>
    <scope>NUCLEOTIDE SEQUENCE [LARGE SCALE GENOMIC DNA]</scope>
    <source>
        <strain evidence="10">HC45</strain>
    </source>
</reference>
<protein>
    <recommendedName>
        <fullName evidence="6">Dihydroorotase</fullName>
        <shortName evidence="6">DHOase</shortName>
        <ecNumber evidence="6">3.5.2.3</ecNumber>
    </recommendedName>
</protein>
<evidence type="ECO:0000256" key="3">
    <source>
        <dbReference type="ARBA" id="ARBA00022723"/>
    </source>
</evidence>
<feature type="binding site" evidence="6">
    <location>
        <position position="187"/>
    </location>
    <ligand>
        <name>Zn(2+)</name>
        <dbReference type="ChEBI" id="CHEBI:29105"/>
        <label>2</label>
    </ligand>
</feature>
<dbReference type="EMBL" id="AP014924">
    <property type="protein sequence ID" value="BAS25971.1"/>
    <property type="molecule type" value="Genomic_DNA"/>
</dbReference>
<feature type="binding site" evidence="6">
    <location>
        <position position="103"/>
    </location>
    <ligand>
        <name>substrate</name>
    </ligand>
</feature>
<feature type="region of interest" description="Disordered" evidence="7">
    <location>
        <begin position="452"/>
        <end position="483"/>
    </location>
</feature>
<gene>
    <name evidence="6" type="primary">pyrC</name>
    <name evidence="9" type="ORF">LIP_0114</name>
</gene>
<dbReference type="Gene3D" id="3.20.20.140">
    <property type="entry name" value="Metal-dependent hydrolases"/>
    <property type="match status" value="1"/>
</dbReference>
<feature type="compositionally biased region" description="Basic and acidic residues" evidence="7">
    <location>
        <begin position="468"/>
        <end position="483"/>
    </location>
</feature>
<comment type="cofactor">
    <cofactor evidence="6">
        <name>Zn(2+)</name>
        <dbReference type="ChEBI" id="CHEBI:29105"/>
    </cofactor>
    <text evidence="6">Binds 2 Zn(2+) ions per subunit.</text>
</comment>
<accession>A0A0K2SFT9</accession>
<dbReference type="GO" id="GO:0006145">
    <property type="term" value="P:purine nucleobase catabolic process"/>
    <property type="evidence" value="ECO:0007669"/>
    <property type="project" value="TreeGrafter"/>
</dbReference>
<dbReference type="PANTHER" id="PTHR43668">
    <property type="entry name" value="ALLANTOINASE"/>
    <property type="match status" value="1"/>
</dbReference>
<dbReference type="GO" id="GO:0005737">
    <property type="term" value="C:cytoplasm"/>
    <property type="evidence" value="ECO:0007669"/>
    <property type="project" value="TreeGrafter"/>
</dbReference>
<feature type="binding site" evidence="6">
    <location>
        <position position="240"/>
    </location>
    <ligand>
        <name>Zn(2+)</name>
        <dbReference type="ChEBI" id="CHEBI:29105"/>
        <label>2</label>
    </ligand>
</feature>
<keyword evidence="3 6" id="KW-0479">Metal-binding</keyword>
<feature type="binding site" evidence="6">
    <location>
        <position position="69"/>
    </location>
    <ligand>
        <name>Zn(2+)</name>
        <dbReference type="ChEBI" id="CHEBI:29105"/>
        <label>1</label>
    </ligand>
</feature>
<sequence>MRFQLEGARIYDPTSSLRLPPAGPGELPRGNLQVEDGRIVAAGAELPAGGARVLDATGLVLAPGLADLHVHFRDPGEEAKEDLVSGGRAAVAGGFAHVVTMANTRPPIDEVPRLRDLITRSGASPVRIHPAAAVTRGLGGESLTEMVRLAEAGACAFTDDGRPLPDARMARLAMRYSTLAGRPLLLHAEDPSLSAGGVMRLGLAATRMGLKGIPATSEEVAIAREIALARETGARIHLQHLSTARAVELVRQAKEEGLPVTAEVTPHHLALTDEAVARWGASAKMNPPLGTAADREALRQALAQGLIDCIATDHAPHSREEKDQELDLAPFGVVGLETALGVVLTELVHTGLLDLARALHLLTAGPAAILDLPAGRLDVGGPADLVLIDPWERWTVEPERFASKGRHTPFAGAVLTGRAVATWVGGRLQAVGGRPVDDEAEGWRALEAHLAGRAGAGDPGARPAGETPEPRSLWRAERARTPA</sequence>
<keyword evidence="5 6" id="KW-0665">Pyrimidine biosynthesis</keyword>
<dbReference type="PANTHER" id="PTHR43668:SF2">
    <property type="entry name" value="ALLANTOINASE"/>
    <property type="match status" value="1"/>
</dbReference>
<dbReference type="CDD" id="cd01317">
    <property type="entry name" value="DHOase_IIa"/>
    <property type="match status" value="1"/>
</dbReference>
<feature type="domain" description="Dihydroorotase catalytic" evidence="8">
    <location>
        <begin position="59"/>
        <end position="243"/>
    </location>
</feature>
<dbReference type="SUPFAM" id="SSF51556">
    <property type="entry name" value="Metallo-dependent hydrolases"/>
    <property type="match status" value="1"/>
</dbReference>
<dbReference type="Pfam" id="PF12890">
    <property type="entry name" value="DHOase"/>
    <property type="match status" value="1"/>
</dbReference>
<feature type="binding site" evidence="6">
    <location>
        <position position="286"/>
    </location>
    <ligand>
        <name>substrate</name>
    </ligand>
</feature>
<evidence type="ECO:0000259" key="8">
    <source>
        <dbReference type="Pfam" id="PF12890"/>
    </source>
</evidence>
<dbReference type="RefSeq" id="WP_198409620.1">
    <property type="nucleotide sequence ID" value="NZ_AP014924.1"/>
</dbReference>